<sequence>MLPILYCETKTGKTMQWRVWNEGENIIKEFGYVGGKLRTVETKAKAKNNGRSNSTTPEEQALKERDCAWIKQLDKGYSVDVEDEEAVAFASRILAAKENAGGNNHNVMASSKKGEGKPARQTKEIFLPMLAEKYCDIMDPNKKTRAKKFAYRVGSVAQPKLDGVRCIARIVEGKVELLSRKGKQIVHLQHIREAIAELLEGRENMVLDGELYFHGEEMGENERFELITGAARSVRKEPHEQEERLEYWVFDIVDTSKMWIEREKDLDALFAGDVPECIVPVLTEPVSNHEEMLQLHEEWVEKGFEGTILRDAQLMYTPKKRSRMLLKYKDFEDSEYKIVGVLKSEGGTEDGACIFVLETESGDEFTCRPTGTIEQRRRMYKKRKELIGKMVTVKYQGKNEQTGVPRFPVATGIRDYE</sequence>
<reference evidence="15" key="1">
    <citation type="submission" date="2023-07" db="EMBL/GenBank/DDBJ databases">
        <authorList>
            <person name="Xia Y."/>
        </authorList>
    </citation>
    <scope>NUCLEOTIDE SEQUENCE</scope>
    <source>
        <strain evidence="15">F</strain>
    </source>
</reference>
<evidence type="ECO:0000256" key="7">
    <source>
        <dbReference type="ARBA" id="ARBA00022763"/>
    </source>
</evidence>
<organism evidence="15">
    <name type="scientific">Marseillevirus sp</name>
    <dbReference type="NCBI Taxonomy" id="2809551"/>
    <lineage>
        <taxon>Viruses</taxon>
        <taxon>Varidnaviria</taxon>
        <taxon>Bamfordvirae</taxon>
        <taxon>Nucleocytoviricota</taxon>
        <taxon>Megaviricetes</taxon>
        <taxon>Pimascovirales</taxon>
        <taxon>Pimascovirales incertae sedis</taxon>
        <taxon>Marseilleviridae</taxon>
        <taxon>Marseillevirus</taxon>
    </lineage>
</organism>
<dbReference type="SUPFAM" id="SSF56091">
    <property type="entry name" value="DNA ligase/mRNA capping enzyme, catalytic domain"/>
    <property type="match status" value="1"/>
</dbReference>
<comment type="function">
    <text evidence="12">Very low-fidelity DNA ligase that seals nicks in double-stranded DNA during DNA repair. Together with the viral repair DNA polymerase X, fills the single nucleotide gaps generated by the AP endonuclease. It is not essential for viral replication and recombination. Displays a very low adenylation activity towards DNA with 3'-dideoxy- or 3'-amino-terminated nicks compared to regular nick DNA.</text>
</comment>
<dbReference type="GO" id="GO:0003910">
    <property type="term" value="F:DNA ligase (ATP) activity"/>
    <property type="evidence" value="ECO:0007669"/>
    <property type="project" value="InterPro"/>
</dbReference>
<evidence type="ECO:0000256" key="1">
    <source>
        <dbReference type="ARBA" id="ARBA00004328"/>
    </source>
</evidence>
<dbReference type="PANTHER" id="PTHR47810">
    <property type="entry name" value="DNA LIGASE"/>
    <property type="match status" value="1"/>
</dbReference>
<dbReference type="GO" id="GO:0051301">
    <property type="term" value="P:cell division"/>
    <property type="evidence" value="ECO:0007669"/>
    <property type="project" value="UniProtKB-KW"/>
</dbReference>
<comment type="similarity">
    <text evidence="2">Belongs to the ATP-dependent DNA ligase family.</text>
</comment>
<dbReference type="InterPro" id="IPR012310">
    <property type="entry name" value="DNA_ligase_ATP-dep_cent"/>
</dbReference>
<evidence type="ECO:0000256" key="8">
    <source>
        <dbReference type="ARBA" id="ARBA00022844"/>
    </source>
</evidence>
<accession>A0AA96IXT6</accession>
<dbReference type="PANTHER" id="PTHR47810:SF5">
    <property type="entry name" value="LIGASE, PUTATIVE-RELATED"/>
    <property type="match status" value="1"/>
</dbReference>
<keyword evidence="9" id="KW-0234">DNA repair</keyword>
<evidence type="ECO:0000256" key="5">
    <source>
        <dbReference type="ARBA" id="ARBA00022618"/>
    </source>
</evidence>
<dbReference type="EMBL" id="OR343188">
    <property type="protein sequence ID" value="WNL50023.1"/>
    <property type="molecule type" value="Genomic_DNA"/>
</dbReference>
<dbReference type="InterPro" id="IPR012340">
    <property type="entry name" value="NA-bd_OB-fold"/>
</dbReference>
<evidence type="ECO:0000256" key="12">
    <source>
        <dbReference type="ARBA" id="ARBA00046002"/>
    </source>
</evidence>
<dbReference type="InterPro" id="IPR029319">
    <property type="entry name" value="DNA_ligase_OB"/>
</dbReference>
<gene>
    <name evidence="15" type="ORF">MarFTMF_507</name>
</gene>
<dbReference type="GO" id="GO:0006310">
    <property type="term" value="P:DNA recombination"/>
    <property type="evidence" value="ECO:0007669"/>
    <property type="project" value="InterPro"/>
</dbReference>
<evidence type="ECO:0000259" key="13">
    <source>
        <dbReference type="Pfam" id="PF01068"/>
    </source>
</evidence>
<dbReference type="Gene3D" id="3.30.470.30">
    <property type="entry name" value="DNA ligase/mRNA capping enzyme"/>
    <property type="match status" value="1"/>
</dbReference>
<evidence type="ECO:0000259" key="14">
    <source>
        <dbReference type="Pfam" id="PF14743"/>
    </source>
</evidence>
<evidence type="ECO:0000313" key="15">
    <source>
        <dbReference type="EMBL" id="WNL50023.1"/>
    </source>
</evidence>
<evidence type="ECO:0000256" key="4">
    <source>
        <dbReference type="ARBA" id="ARBA00022598"/>
    </source>
</evidence>
<evidence type="ECO:0000256" key="3">
    <source>
        <dbReference type="ARBA" id="ARBA00013308"/>
    </source>
</evidence>
<dbReference type="GO" id="GO:0044423">
    <property type="term" value="C:virion component"/>
    <property type="evidence" value="ECO:0007669"/>
    <property type="project" value="UniProtKB-KW"/>
</dbReference>
<keyword evidence="8" id="KW-0946">Virion</keyword>
<evidence type="ECO:0000256" key="2">
    <source>
        <dbReference type="ARBA" id="ARBA00007572"/>
    </source>
</evidence>
<keyword evidence="4" id="KW-0436">Ligase</keyword>
<evidence type="ECO:0000256" key="9">
    <source>
        <dbReference type="ARBA" id="ARBA00023204"/>
    </source>
</evidence>
<dbReference type="GO" id="GO:0005524">
    <property type="term" value="F:ATP binding"/>
    <property type="evidence" value="ECO:0007669"/>
    <property type="project" value="InterPro"/>
</dbReference>
<dbReference type="Pfam" id="PF01068">
    <property type="entry name" value="DNA_ligase_A_M"/>
    <property type="match status" value="1"/>
</dbReference>
<dbReference type="SUPFAM" id="SSF50249">
    <property type="entry name" value="Nucleic acid-binding proteins"/>
    <property type="match status" value="1"/>
</dbReference>
<dbReference type="Gene3D" id="2.40.50.140">
    <property type="entry name" value="Nucleic acid-binding proteins"/>
    <property type="match status" value="1"/>
</dbReference>
<evidence type="ECO:0000256" key="6">
    <source>
        <dbReference type="ARBA" id="ARBA00022705"/>
    </source>
</evidence>
<keyword evidence="5" id="KW-0132">Cell division</keyword>
<protein>
    <recommendedName>
        <fullName evidence="3">DNA ligase</fullName>
    </recommendedName>
    <alternativeName>
        <fullName evidence="11">Polydeoxyribonucleotide synthase [ATP]</fullName>
    </alternativeName>
</protein>
<dbReference type="GO" id="GO:0006260">
    <property type="term" value="P:DNA replication"/>
    <property type="evidence" value="ECO:0007669"/>
    <property type="project" value="UniProtKB-KW"/>
</dbReference>
<keyword evidence="10" id="KW-0131">Cell cycle</keyword>
<evidence type="ECO:0000256" key="10">
    <source>
        <dbReference type="ARBA" id="ARBA00023306"/>
    </source>
</evidence>
<evidence type="ECO:0000256" key="11">
    <source>
        <dbReference type="ARBA" id="ARBA00032896"/>
    </source>
</evidence>
<proteinExistence type="inferred from homology"/>
<dbReference type="InterPro" id="IPR050326">
    <property type="entry name" value="NAD_dep_DNA_ligaseB"/>
</dbReference>
<name>A0AA96IXT6_9VIRU</name>
<keyword evidence="7" id="KW-0227">DNA damage</keyword>
<feature type="domain" description="DNA ligase OB-like" evidence="14">
    <location>
        <begin position="355"/>
        <end position="414"/>
    </location>
</feature>
<comment type="subcellular location">
    <subcellularLocation>
        <location evidence="1">Virion</location>
    </subcellularLocation>
</comment>
<dbReference type="Pfam" id="PF14743">
    <property type="entry name" value="DNA_ligase_OB_2"/>
    <property type="match status" value="1"/>
</dbReference>
<feature type="domain" description="ATP-dependent DNA ligase family profile" evidence="13">
    <location>
        <begin position="128"/>
        <end position="329"/>
    </location>
</feature>
<dbReference type="GO" id="GO:0006281">
    <property type="term" value="P:DNA repair"/>
    <property type="evidence" value="ECO:0007669"/>
    <property type="project" value="UniProtKB-KW"/>
</dbReference>
<keyword evidence="6" id="KW-0235">DNA replication</keyword>